<dbReference type="PANTHER" id="PTHR23206:SF7">
    <property type="entry name" value="PROTEIN KINASE DOMAIN-CONTAINING PROTEIN"/>
    <property type="match status" value="1"/>
</dbReference>
<proteinExistence type="predicted"/>
<dbReference type="PROSITE" id="PS50088">
    <property type="entry name" value="ANK_REPEAT"/>
    <property type="match status" value="3"/>
</dbReference>
<reference evidence="4" key="1">
    <citation type="submission" date="2011-11" db="EMBL/GenBank/DDBJ databases">
        <title>The Genome Sequence of Fusarium oxysporum II5.</title>
        <authorList>
            <consortium name="The Broad Institute Genome Sequencing Platform"/>
            <person name="Ma L.-J."/>
            <person name="Gale L.R."/>
            <person name="Schwartz D.C."/>
            <person name="Zhou S."/>
            <person name="Corby-Kistler H."/>
            <person name="Young S.K."/>
            <person name="Zeng Q."/>
            <person name="Gargeya S."/>
            <person name="Fitzgerald M."/>
            <person name="Haas B."/>
            <person name="Abouelleil A."/>
            <person name="Alvarado L."/>
            <person name="Arachchi H.M."/>
            <person name="Berlin A."/>
            <person name="Brown A."/>
            <person name="Chapman S.B."/>
            <person name="Chen Z."/>
            <person name="Dunbar C."/>
            <person name="Freedman E."/>
            <person name="Gearin G."/>
            <person name="Goldberg J."/>
            <person name="Griggs A."/>
            <person name="Gujja S."/>
            <person name="Heiman D."/>
            <person name="Howarth C."/>
            <person name="Larson L."/>
            <person name="Lui A."/>
            <person name="MacDonald P.J.P."/>
            <person name="Montmayeur A."/>
            <person name="Murphy C."/>
            <person name="Neiman D."/>
            <person name="Pearson M."/>
            <person name="Priest M."/>
            <person name="Roberts A."/>
            <person name="Saif S."/>
            <person name="Shea T."/>
            <person name="Shenoy N."/>
            <person name="Sisk P."/>
            <person name="Stolte C."/>
            <person name="Sykes S."/>
            <person name="Wortman J."/>
            <person name="Nusbaum C."/>
            <person name="Birren B."/>
        </authorList>
    </citation>
    <scope>NUCLEOTIDE SEQUENCE [LARGE SCALE GENOMIC DNA]</scope>
    <source>
        <strain evidence="4">54006</strain>
    </source>
</reference>
<feature type="repeat" description="ANK" evidence="3">
    <location>
        <begin position="331"/>
        <end position="363"/>
    </location>
</feature>
<protein>
    <submittedName>
        <fullName evidence="4">Uncharacterized protein</fullName>
    </submittedName>
</protein>
<keyword evidence="1" id="KW-0677">Repeat</keyword>
<dbReference type="EMBL" id="KK036127">
    <property type="protein sequence ID" value="EXL97439.1"/>
    <property type="molecule type" value="Genomic_DNA"/>
</dbReference>
<evidence type="ECO:0000256" key="3">
    <source>
        <dbReference type="PROSITE-ProRule" id="PRU00023"/>
    </source>
</evidence>
<dbReference type="AlphaFoldDB" id="X0KKR2"/>
<evidence type="ECO:0000313" key="4">
    <source>
        <dbReference type="EMBL" id="EXL97439.1"/>
    </source>
</evidence>
<dbReference type="RefSeq" id="XP_031059529.1">
    <property type="nucleotide sequence ID" value="XM_031210818.1"/>
</dbReference>
<feature type="repeat" description="ANK" evidence="3">
    <location>
        <begin position="407"/>
        <end position="439"/>
    </location>
</feature>
<dbReference type="GO" id="GO:0005737">
    <property type="term" value="C:cytoplasm"/>
    <property type="evidence" value="ECO:0007669"/>
    <property type="project" value="TreeGrafter"/>
</dbReference>
<dbReference type="InterPro" id="IPR036770">
    <property type="entry name" value="Ankyrin_rpt-contain_sf"/>
</dbReference>
<dbReference type="VEuPathDB" id="FungiDB:FOIG_10476"/>
<name>X0KKR2_FUSO5</name>
<dbReference type="SMART" id="SM00248">
    <property type="entry name" value="ANK"/>
    <property type="match status" value="4"/>
</dbReference>
<dbReference type="PANTHER" id="PTHR23206">
    <property type="entry name" value="MASK PROTEIN"/>
    <property type="match status" value="1"/>
</dbReference>
<dbReference type="HOGENOM" id="CLU_463830_0_0_1"/>
<keyword evidence="2 3" id="KW-0040">ANK repeat</keyword>
<sequence length="588" mass="65369">MIQNKAILSSKDVAGLSSRCLHKGLKEAISAGGDPNDEDGYGRTALRCAMNFHYPDNQKGRTDSSVFFDEEDQTDGCLPFDYEDTRVARRLTVKLLIQAGAQMTGGEVVRAICLRDQPLLLFLLQHGGTLTDIDNTGRGCLEAEIEARNDPSLQEALEMQEFAIDAGPFCAAIQRQNWALVERLFERAHQPTSCHLLEGTAVGLAAKSGQLTIMEKFLTRFSRHSVLTSAILPVRFGLDNIEVYNEHCNRAGFWRTPPNEEGEHIHIEGSLLTLAALGQDTSGFRELLRRGCCMDTIAWSIVAESEKSSDYLHLLREFGTGFGTSTKHDIELKTALCKSIDKGNHDVTRYLVEVGADVNEFDIHASKFNTAKQLSPLQLAAKKNDIDMALYLLEKGAKVNAPPAFYQGATALQFASIGGCLGFTRHLLQLGARINVRGSARLGRSALEGAAEHGRLDTLALLVHHGAVTTGRGRQQLINSVAYAQVRAHNTAAEWLKDNCGWTVADQDLLELDNVHGRYFLGTCLRSYCCDEYHVSQGECVYHYTEEQRNVHYEQCEVCERWRYDRGDGRERNFSSEDEDMDLEGDED</sequence>
<dbReference type="Pfam" id="PF12796">
    <property type="entry name" value="Ank_2"/>
    <property type="match status" value="1"/>
</dbReference>
<dbReference type="PROSITE" id="PS50297">
    <property type="entry name" value="ANK_REP_REGION"/>
    <property type="match status" value="1"/>
</dbReference>
<dbReference type="SUPFAM" id="SSF48403">
    <property type="entry name" value="Ankyrin repeat"/>
    <property type="match status" value="1"/>
</dbReference>
<dbReference type="InterPro" id="IPR051631">
    <property type="entry name" value="Ankyrin-KH/SAM_domain"/>
</dbReference>
<evidence type="ECO:0000256" key="2">
    <source>
        <dbReference type="ARBA" id="ARBA00023043"/>
    </source>
</evidence>
<gene>
    <name evidence="4" type="ORF">FOIG_10476</name>
</gene>
<feature type="repeat" description="ANK" evidence="3">
    <location>
        <begin position="372"/>
        <end position="404"/>
    </location>
</feature>
<accession>X0KKR2</accession>
<reference evidence="4" key="2">
    <citation type="submission" date="2014-03" db="EMBL/GenBank/DDBJ databases">
        <title>The Genome Annotation of Fusarium oxysporum II5.</title>
        <authorList>
            <consortium name="The Broad Institute Genomics Platform"/>
            <person name="Ma L.-J."/>
            <person name="Corby-Kistler H."/>
            <person name="Broz K."/>
            <person name="Gale L.R."/>
            <person name="Jonkers W."/>
            <person name="O'Donnell K."/>
            <person name="Ploetz R."/>
            <person name="Steinberg C."/>
            <person name="Schwartz D.C."/>
            <person name="VanEtten H."/>
            <person name="Zhou S."/>
            <person name="Young S.K."/>
            <person name="Zeng Q."/>
            <person name="Gargeya S."/>
            <person name="Fitzgerald M."/>
            <person name="Abouelleil A."/>
            <person name="Alvarado L."/>
            <person name="Chapman S.B."/>
            <person name="Gainer-Dewar J."/>
            <person name="Goldberg J."/>
            <person name="Griggs A."/>
            <person name="Gujja S."/>
            <person name="Hansen M."/>
            <person name="Howarth C."/>
            <person name="Imamovic A."/>
            <person name="Ireland A."/>
            <person name="Larimer J."/>
            <person name="McCowan C."/>
            <person name="Murphy C."/>
            <person name="Pearson M."/>
            <person name="Poon T.W."/>
            <person name="Priest M."/>
            <person name="Roberts A."/>
            <person name="Saif S."/>
            <person name="Shea T."/>
            <person name="Sykes S."/>
            <person name="Wortman J."/>
            <person name="Nusbaum C."/>
            <person name="Birren B."/>
        </authorList>
    </citation>
    <scope>NUCLEOTIDE SEQUENCE</scope>
    <source>
        <strain evidence="4">54006</strain>
    </source>
</reference>
<organism evidence="4">
    <name type="scientific">Fusarium odoratissimum (strain NRRL 54006)</name>
    <dbReference type="NCBI Taxonomy" id="1089451"/>
    <lineage>
        <taxon>Eukaryota</taxon>
        <taxon>Fungi</taxon>
        <taxon>Dikarya</taxon>
        <taxon>Ascomycota</taxon>
        <taxon>Pezizomycotina</taxon>
        <taxon>Sordariomycetes</taxon>
        <taxon>Hypocreomycetidae</taxon>
        <taxon>Hypocreales</taxon>
        <taxon>Nectriaceae</taxon>
        <taxon>Fusarium</taxon>
        <taxon>Fusarium oxysporum species complex</taxon>
        <taxon>Fusarium oxysporum f. sp. cubense (strain race 4)</taxon>
    </lineage>
</organism>
<dbReference type="GeneID" id="42035651"/>
<dbReference type="Gene3D" id="1.25.40.20">
    <property type="entry name" value="Ankyrin repeat-containing domain"/>
    <property type="match status" value="2"/>
</dbReference>
<dbReference type="Proteomes" id="UP000030685">
    <property type="component" value="Unassembled WGS sequence"/>
</dbReference>
<dbReference type="InterPro" id="IPR002110">
    <property type="entry name" value="Ankyrin_rpt"/>
</dbReference>
<evidence type="ECO:0000256" key="1">
    <source>
        <dbReference type="ARBA" id="ARBA00022737"/>
    </source>
</evidence>